<dbReference type="AlphaFoldDB" id="A0A1H6RPG1"/>
<organism evidence="13 14">
    <name type="scientific">Halohasta litchfieldiae</name>
    <dbReference type="NCBI Taxonomy" id="1073996"/>
    <lineage>
        <taxon>Archaea</taxon>
        <taxon>Methanobacteriati</taxon>
        <taxon>Methanobacteriota</taxon>
        <taxon>Stenosarchaea group</taxon>
        <taxon>Halobacteria</taxon>
        <taxon>Halobacteriales</taxon>
        <taxon>Haloferacaceae</taxon>
        <taxon>Halohasta</taxon>
    </lineage>
</organism>
<feature type="transmembrane region" description="Helical" evidence="12">
    <location>
        <begin position="417"/>
        <end position="437"/>
    </location>
</feature>
<feature type="transmembrane region" description="Helical" evidence="12">
    <location>
        <begin position="287"/>
        <end position="308"/>
    </location>
</feature>
<dbReference type="Pfam" id="PF02386">
    <property type="entry name" value="TrkH"/>
    <property type="match status" value="1"/>
</dbReference>
<dbReference type="OrthoDB" id="111943at2157"/>
<keyword evidence="9 12" id="KW-1133">Transmembrane helix</keyword>
<dbReference type="GO" id="GO:0015379">
    <property type="term" value="F:potassium:chloride symporter activity"/>
    <property type="evidence" value="ECO:0007669"/>
    <property type="project" value="InterPro"/>
</dbReference>
<feature type="transmembrane region" description="Helical" evidence="12">
    <location>
        <begin position="71"/>
        <end position="91"/>
    </location>
</feature>
<keyword evidence="10" id="KW-0406">Ion transport</keyword>
<dbReference type="Proteomes" id="UP000198888">
    <property type="component" value="Unassembled WGS sequence"/>
</dbReference>
<dbReference type="InterPro" id="IPR003445">
    <property type="entry name" value="Cat_transpt"/>
</dbReference>
<evidence type="ECO:0000256" key="5">
    <source>
        <dbReference type="ARBA" id="ARBA00022519"/>
    </source>
</evidence>
<feature type="transmembrane region" description="Helical" evidence="12">
    <location>
        <begin position="143"/>
        <end position="162"/>
    </location>
</feature>
<evidence type="ECO:0000256" key="11">
    <source>
        <dbReference type="ARBA" id="ARBA00023136"/>
    </source>
</evidence>
<dbReference type="EMBL" id="FNYR01000003">
    <property type="protein sequence ID" value="SEI57659.1"/>
    <property type="molecule type" value="Genomic_DNA"/>
</dbReference>
<dbReference type="PIRSF" id="PIRSF006247">
    <property type="entry name" value="TrkH"/>
    <property type="match status" value="1"/>
</dbReference>
<evidence type="ECO:0000256" key="9">
    <source>
        <dbReference type="ARBA" id="ARBA00022989"/>
    </source>
</evidence>
<feature type="transmembrane region" description="Helical" evidence="12">
    <location>
        <begin position="39"/>
        <end position="59"/>
    </location>
</feature>
<evidence type="ECO:0000313" key="14">
    <source>
        <dbReference type="Proteomes" id="UP000198888"/>
    </source>
</evidence>
<accession>A0A2H4Q4I0</accession>
<evidence type="ECO:0000256" key="12">
    <source>
        <dbReference type="SAM" id="Phobius"/>
    </source>
</evidence>
<keyword evidence="11 12" id="KW-0472">Membrane</keyword>
<evidence type="ECO:0000256" key="1">
    <source>
        <dbReference type="ARBA" id="ARBA00004429"/>
    </source>
</evidence>
<name>A0A1H6RPG1_9EURY</name>
<keyword evidence="5" id="KW-0997">Cell inner membrane</keyword>
<dbReference type="InterPro" id="IPR004772">
    <property type="entry name" value="TrkH"/>
</dbReference>
<dbReference type="RefSeq" id="WP_089671014.1">
    <property type="nucleotide sequence ID" value="NZ_CP024845.1"/>
</dbReference>
<dbReference type="STRING" id="1073996.SAMN05444271_10318"/>
<reference evidence="13 14" key="1">
    <citation type="submission" date="2016-10" db="EMBL/GenBank/DDBJ databases">
        <authorList>
            <person name="de Groot N.N."/>
        </authorList>
    </citation>
    <scope>NUCLEOTIDE SEQUENCE [LARGE SCALE GENOMIC DNA]</scope>
    <source>
        <strain evidence="13 14">DSM 22187</strain>
    </source>
</reference>
<keyword evidence="14" id="KW-1185">Reference proteome</keyword>
<feature type="transmembrane region" description="Helical" evidence="12">
    <location>
        <begin position="355"/>
        <end position="381"/>
    </location>
</feature>
<sequence>MKWRVDWVASVSMVGTIIKYLAVTMVIPLMVSIIYMRDIWVFVAAIGITLLVGFGLERLDKDPDLGPTEALLLVSLSWLAVAVVGSIPYLLAGYGTESMLRLPINALFESMSGVTTTGSTVTAELSFDRHSHAVLMWRQLTQWLGGMGIIVLMIAILPELAVNGAQLMESEAPGPELQKLTPRIAETARALWLIYFGFTLVLIGLLYGAHLLGFAPNMNLYNAIAHGFSTLPTGGFSPQADSIAAFGAVVQWIIIPFMVIAGVNFALFWHVLRGEFRTMVDNPEFRWYMGAIGVLIAVLSVILVRGAAPAMELGGVTEGLTENTIRQAAFQIASLMNSTGYATANFAQWDEHAQVVLLFVMFIGGSAGSTGGGVKVVRWLITLKAIRRELYTTIHPDAVSPVRLGGQVVDEDAIRGIMVFTLLYIFLFGVAAVFLSLDSARIGYELSTLEAISASLATLGNIGPGFGSLGPFGSFREFSDLSKFLMIFLMWIGRLEIVPVLALFVGRLKDR</sequence>
<proteinExistence type="inferred from homology"/>
<protein>
    <submittedName>
        <fullName evidence="13">Trk system potassium uptake protein TrkH</fullName>
    </submittedName>
</protein>
<evidence type="ECO:0000256" key="3">
    <source>
        <dbReference type="ARBA" id="ARBA00022448"/>
    </source>
</evidence>
<comment type="subcellular location">
    <subcellularLocation>
        <location evidence="1">Cell inner membrane</location>
        <topology evidence="1">Multi-pass membrane protein</topology>
    </subcellularLocation>
</comment>
<accession>A0A1H6RPG1</accession>
<feature type="transmembrane region" description="Helical" evidence="12">
    <location>
        <begin position="484"/>
        <end position="505"/>
    </location>
</feature>
<dbReference type="PANTHER" id="PTHR32024:SF2">
    <property type="entry name" value="TRK SYSTEM POTASSIUM UPTAKE PROTEIN TRKG-RELATED"/>
    <property type="match status" value="1"/>
</dbReference>
<keyword evidence="6" id="KW-0633">Potassium transport</keyword>
<gene>
    <name evidence="13" type="ORF">SAMN05444271_10318</name>
</gene>
<keyword evidence="7 12" id="KW-0812">Transmembrane</keyword>
<evidence type="ECO:0000256" key="6">
    <source>
        <dbReference type="ARBA" id="ARBA00022538"/>
    </source>
</evidence>
<evidence type="ECO:0000256" key="7">
    <source>
        <dbReference type="ARBA" id="ARBA00022692"/>
    </source>
</evidence>
<dbReference type="GeneID" id="35003269"/>
<dbReference type="KEGG" id="hae:halTADL_2497"/>
<feature type="transmembrane region" description="Helical" evidence="12">
    <location>
        <begin position="243"/>
        <end position="267"/>
    </location>
</feature>
<dbReference type="PANTHER" id="PTHR32024">
    <property type="entry name" value="TRK SYSTEM POTASSIUM UPTAKE PROTEIN TRKG-RELATED"/>
    <property type="match status" value="1"/>
</dbReference>
<comment type="similarity">
    <text evidence="2">Belongs to the TrkH potassium transport family.</text>
</comment>
<dbReference type="GO" id="GO:0005886">
    <property type="term" value="C:plasma membrane"/>
    <property type="evidence" value="ECO:0007669"/>
    <property type="project" value="UniProtKB-SubCell"/>
</dbReference>
<keyword evidence="8" id="KW-0630">Potassium</keyword>
<feature type="transmembrane region" description="Helical" evidence="12">
    <location>
        <begin position="190"/>
        <end position="212"/>
    </location>
</feature>
<feature type="transmembrane region" description="Helical" evidence="12">
    <location>
        <begin position="7"/>
        <end position="33"/>
    </location>
</feature>
<keyword evidence="3" id="KW-0813">Transport</keyword>
<evidence type="ECO:0000256" key="2">
    <source>
        <dbReference type="ARBA" id="ARBA00009137"/>
    </source>
</evidence>
<evidence type="ECO:0000256" key="10">
    <source>
        <dbReference type="ARBA" id="ARBA00023065"/>
    </source>
</evidence>
<evidence type="ECO:0000313" key="13">
    <source>
        <dbReference type="EMBL" id="SEI57659.1"/>
    </source>
</evidence>
<evidence type="ECO:0000256" key="8">
    <source>
        <dbReference type="ARBA" id="ARBA00022958"/>
    </source>
</evidence>
<keyword evidence="4" id="KW-1003">Cell membrane</keyword>
<evidence type="ECO:0000256" key="4">
    <source>
        <dbReference type="ARBA" id="ARBA00022475"/>
    </source>
</evidence>